<evidence type="ECO:0000313" key="3">
    <source>
        <dbReference type="Proteomes" id="UP000192418"/>
    </source>
</evidence>
<dbReference type="AlphaFoldDB" id="A0A1W2B812"/>
<protein>
    <submittedName>
        <fullName evidence="2">PilZ domain-containing protein</fullName>
    </submittedName>
</protein>
<keyword evidence="3" id="KW-1185">Reference proteome</keyword>
<dbReference type="Pfam" id="PF07238">
    <property type="entry name" value="PilZ"/>
    <property type="match status" value="1"/>
</dbReference>
<feature type="domain" description="PilZ" evidence="1">
    <location>
        <begin position="55"/>
        <end position="137"/>
    </location>
</feature>
<organism evidence="2 3">
    <name type="scientific">Desulfocicer vacuolatum DSM 3385</name>
    <dbReference type="NCBI Taxonomy" id="1121400"/>
    <lineage>
        <taxon>Bacteria</taxon>
        <taxon>Pseudomonadati</taxon>
        <taxon>Thermodesulfobacteriota</taxon>
        <taxon>Desulfobacteria</taxon>
        <taxon>Desulfobacterales</taxon>
        <taxon>Desulfobacteraceae</taxon>
        <taxon>Desulfocicer</taxon>
    </lineage>
</organism>
<dbReference type="SUPFAM" id="SSF141371">
    <property type="entry name" value="PilZ domain-like"/>
    <property type="match status" value="1"/>
</dbReference>
<proteinExistence type="predicted"/>
<dbReference type="InterPro" id="IPR009875">
    <property type="entry name" value="PilZ_domain"/>
</dbReference>
<dbReference type="OrthoDB" id="5511523at2"/>
<gene>
    <name evidence="2" type="ORF">SAMN02746065_10750</name>
</gene>
<evidence type="ECO:0000313" key="2">
    <source>
        <dbReference type="EMBL" id="SMC68920.1"/>
    </source>
</evidence>
<name>A0A1W2B812_9BACT</name>
<dbReference type="Proteomes" id="UP000192418">
    <property type="component" value="Unassembled WGS sequence"/>
</dbReference>
<evidence type="ECO:0000259" key="1">
    <source>
        <dbReference type="Pfam" id="PF07238"/>
    </source>
</evidence>
<accession>A0A1W2B812</accession>
<sequence length="154" mass="17541">MIKKVYVSNDKKATFKCPECGLIKEKDVSKFMGLESAVKIKCKCSCGHSYPVIFERRQHIRKDVNFSGTYVWGKEHGTLLVKNISHSGMCLKMTFKTALKVGDRFVVKFILGENSNSEVEKEVIVRGLKHPMMGVEFASKDHYGKFGAYLLYDF</sequence>
<reference evidence="2 3" key="1">
    <citation type="submission" date="2017-04" db="EMBL/GenBank/DDBJ databases">
        <authorList>
            <person name="Afonso C.L."/>
            <person name="Miller P.J."/>
            <person name="Scott M.A."/>
            <person name="Spackman E."/>
            <person name="Goraichik I."/>
            <person name="Dimitrov K.M."/>
            <person name="Suarez D.L."/>
            <person name="Swayne D.E."/>
        </authorList>
    </citation>
    <scope>NUCLEOTIDE SEQUENCE [LARGE SCALE GENOMIC DNA]</scope>
    <source>
        <strain evidence="2 3">DSM 3385</strain>
    </source>
</reference>
<dbReference type="GO" id="GO:0035438">
    <property type="term" value="F:cyclic-di-GMP binding"/>
    <property type="evidence" value="ECO:0007669"/>
    <property type="project" value="InterPro"/>
</dbReference>
<dbReference type="STRING" id="1121400.SAMN02746065_10750"/>
<dbReference type="RefSeq" id="WP_084068276.1">
    <property type="nucleotide sequence ID" value="NZ_FWXY01000007.1"/>
</dbReference>
<dbReference type="Gene3D" id="2.40.10.220">
    <property type="entry name" value="predicted glycosyltransferase like domains"/>
    <property type="match status" value="1"/>
</dbReference>
<dbReference type="EMBL" id="FWXY01000007">
    <property type="protein sequence ID" value="SMC68920.1"/>
    <property type="molecule type" value="Genomic_DNA"/>
</dbReference>